<evidence type="ECO:0000313" key="3">
    <source>
        <dbReference type="RefSeq" id="XP_030875787.1"/>
    </source>
</evidence>
<reference evidence="3" key="1">
    <citation type="submission" date="2025-08" db="UniProtKB">
        <authorList>
            <consortium name="RefSeq"/>
        </authorList>
    </citation>
    <scope>IDENTIFICATION</scope>
    <source>
        <tissue evidence="3">Liver</tissue>
    </source>
</reference>
<gene>
    <name evidence="3" type="primary">NRTN</name>
</gene>
<evidence type="ECO:0000313" key="2">
    <source>
        <dbReference type="Proteomes" id="UP000245341"/>
    </source>
</evidence>
<sequence length="311" mass="31814">MFLVYPQMCVAGSRLPWTPHLHHGAGLGPGASQGGGTFLWAVEFVSCFAGPLSLASMEAKSCPSCDLSFPITGTSRGHLGGRRGAGSPAAVSMDGGGVSNMCENAHGRGKTPECASPVELKLVSMKTGSVSGTVLECASDSVSQGVGQDCLGVQGSESTQVCDRRQERRVRVTMRPHVCCASASPGPGASGTQRRSWCTPGPLPAPCATPAAPLWVRSLPQTNQLGDPLTERPIVNRRLSAAPTGPPPPLALCFPAPHQSSGGSAAPRTPGAPVAKPSPGPSSLSAPRPHAKPSAETQDQSLARRRGLVPA</sequence>
<evidence type="ECO:0000256" key="1">
    <source>
        <dbReference type="SAM" id="MobiDB-lite"/>
    </source>
</evidence>
<dbReference type="Proteomes" id="UP000245341">
    <property type="component" value="Unplaced"/>
</dbReference>
<feature type="region of interest" description="Disordered" evidence="1">
    <location>
        <begin position="239"/>
        <end position="311"/>
    </location>
</feature>
<dbReference type="AlphaFoldDB" id="A0A7F8Q3D3"/>
<name>A0A7F8Q3D3_LEPWE</name>
<dbReference type="CTD" id="4902"/>
<protein>
    <submittedName>
        <fullName evidence="3">Neurturin isoform X1</fullName>
    </submittedName>
</protein>
<accession>A0A7F8Q3D3</accession>
<organism evidence="2 3">
    <name type="scientific">Leptonychotes weddellii</name>
    <name type="common">Weddell seal</name>
    <name type="synonym">Otaria weddellii</name>
    <dbReference type="NCBI Taxonomy" id="9713"/>
    <lineage>
        <taxon>Eukaryota</taxon>
        <taxon>Metazoa</taxon>
        <taxon>Chordata</taxon>
        <taxon>Craniata</taxon>
        <taxon>Vertebrata</taxon>
        <taxon>Euteleostomi</taxon>
        <taxon>Mammalia</taxon>
        <taxon>Eutheria</taxon>
        <taxon>Laurasiatheria</taxon>
        <taxon>Carnivora</taxon>
        <taxon>Caniformia</taxon>
        <taxon>Pinnipedia</taxon>
        <taxon>Phocidae</taxon>
        <taxon>Monachinae</taxon>
        <taxon>Lobodontini</taxon>
        <taxon>Leptonychotes</taxon>
    </lineage>
</organism>
<dbReference type="GeneID" id="102745526"/>
<proteinExistence type="predicted"/>
<dbReference type="RefSeq" id="XP_030875787.1">
    <property type="nucleotide sequence ID" value="XM_031019927.1"/>
</dbReference>
<keyword evidence="2" id="KW-1185">Reference proteome</keyword>